<name>A0A9W7H3G0_HIBTR</name>
<dbReference type="EMBL" id="BSYR01000008">
    <property type="protein sequence ID" value="GMI70364.1"/>
    <property type="molecule type" value="Genomic_DNA"/>
</dbReference>
<organism evidence="1 2">
    <name type="scientific">Hibiscus trionum</name>
    <name type="common">Flower of an hour</name>
    <dbReference type="NCBI Taxonomy" id="183268"/>
    <lineage>
        <taxon>Eukaryota</taxon>
        <taxon>Viridiplantae</taxon>
        <taxon>Streptophyta</taxon>
        <taxon>Embryophyta</taxon>
        <taxon>Tracheophyta</taxon>
        <taxon>Spermatophyta</taxon>
        <taxon>Magnoliopsida</taxon>
        <taxon>eudicotyledons</taxon>
        <taxon>Gunneridae</taxon>
        <taxon>Pentapetalae</taxon>
        <taxon>rosids</taxon>
        <taxon>malvids</taxon>
        <taxon>Malvales</taxon>
        <taxon>Malvaceae</taxon>
        <taxon>Malvoideae</taxon>
        <taxon>Hibiscus</taxon>
    </lineage>
</organism>
<evidence type="ECO:0000313" key="1">
    <source>
        <dbReference type="EMBL" id="GMI70364.1"/>
    </source>
</evidence>
<keyword evidence="2" id="KW-1185">Reference proteome</keyword>
<proteinExistence type="predicted"/>
<accession>A0A9W7H3G0</accession>
<dbReference type="Proteomes" id="UP001165190">
    <property type="component" value="Unassembled WGS sequence"/>
</dbReference>
<reference evidence="1" key="1">
    <citation type="submission" date="2023-05" db="EMBL/GenBank/DDBJ databases">
        <title>Genome and transcriptome analyses reveal genes involved in the formation of fine ridges on petal epidermal cells in Hibiscus trionum.</title>
        <authorList>
            <person name="Koshimizu S."/>
            <person name="Masuda S."/>
            <person name="Ishii T."/>
            <person name="Shirasu K."/>
            <person name="Hoshino A."/>
            <person name="Arita M."/>
        </authorList>
    </citation>
    <scope>NUCLEOTIDE SEQUENCE</scope>
    <source>
        <strain evidence="1">Hamamatsu line</strain>
    </source>
</reference>
<protein>
    <submittedName>
        <fullName evidence="1">Uncharacterized protein</fullName>
    </submittedName>
</protein>
<sequence>MEKYCYCFYNEAIVCYNQKRKQIRETKFFRTRSELYAIAYTPCFVSLYNVAKGEHISRMQGTRVCDKICIEEPQDCASSGARLVNSDWSFPIFWNSSWSKQVYMHET</sequence>
<comment type="caution">
    <text evidence="1">The sequence shown here is derived from an EMBL/GenBank/DDBJ whole genome shotgun (WGS) entry which is preliminary data.</text>
</comment>
<dbReference type="AlphaFoldDB" id="A0A9W7H3G0"/>
<evidence type="ECO:0000313" key="2">
    <source>
        <dbReference type="Proteomes" id="UP001165190"/>
    </source>
</evidence>
<gene>
    <name evidence="1" type="ORF">HRI_000705700</name>
</gene>